<evidence type="ECO:0000313" key="3">
    <source>
        <dbReference type="Proteomes" id="UP000009159"/>
    </source>
</evidence>
<dbReference type="Gene3D" id="1.25.40.10">
    <property type="entry name" value="Tetratricopeptide repeat domain"/>
    <property type="match status" value="2"/>
</dbReference>
<feature type="repeat" description="TPR" evidence="1">
    <location>
        <begin position="203"/>
        <end position="236"/>
    </location>
</feature>
<gene>
    <name evidence="2" type="ordered locus">Mvan_6007</name>
</gene>
<dbReference type="STRING" id="350058.Mvan_6007"/>
<dbReference type="PROSITE" id="PS50005">
    <property type="entry name" value="TPR"/>
    <property type="match status" value="1"/>
</dbReference>
<keyword evidence="1" id="KW-0802">TPR repeat</keyword>
<evidence type="ECO:0000256" key="1">
    <source>
        <dbReference type="PROSITE-ProRule" id="PRU00339"/>
    </source>
</evidence>
<dbReference type="Proteomes" id="UP000009159">
    <property type="component" value="Chromosome"/>
</dbReference>
<dbReference type="InterPro" id="IPR019734">
    <property type="entry name" value="TPR_rpt"/>
</dbReference>
<protein>
    <submittedName>
        <fullName evidence="2">Tetratricopeptide TPR_2 repeat protein</fullName>
    </submittedName>
</protein>
<dbReference type="SUPFAM" id="SSF48452">
    <property type="entry name" value="TPR-like"/>
    <property type="match status" value="3"/>
</dbReference>
<proteinExistence type="predicted"/>
<dbReference type="SMART" id="SM00028">
    <property type="entry name" value="TPR"/>
    <property type="match status" value="3"/>
</dbReference>
<dbReference type="EMBL" id="CP000511">
    <property type="protein sequence ID" value="ABM16762.1"/>
    <property type="molecule type" value="Genomic_DNA"/>
</dbReference>
<dbReference type="KEGG" id="mva:Mvan_6007"/>
<dbReference type="AlphaFoldDB" id="A1THW2"/>
<dbReference type="InterPro" id="IPR011990">
    <property type="entry name" value="TPR-like_helical_dom_sf"/>
</dbReference>
<organism evidence="2 3">
    <name type="scientific">Mycolicibacterium vanbaalenii (strain DSM 7251 / JCM 13017 / BCRC 16820 / KCTC 9966 / NRRL B-24157 / PYR-1)</name>
    <name type="common">Mycobacterium vanbaalenii</name>
    <dbReference type="NCBI Taxonomy" id="350058"/>
    <lineage>
        <taxon>Bacteria</taxon>
        <taxon>Bacillati</taxon>
        <taxon>Actinomycetota</taxon>
        <taxon>Actinomycetes</taxon>
        <taxon>Mycobacteriales</taxon>
        <taxon>Mycobacteriaceae</taxon>
        <taxon>Mycolicibacterium</taxon>
    </lineage>
</organism>
<reference evidence="2" key="1">
    <citation type="submission" date="2006-12" db="EMBL/GenBank/DDBJ databases">
        <title>Complete sequence of Mycobacterium vanbaalenii PYR-1.</title>
        <authorList>
            <consortium name="US DOE Joint Genome Institute"/>
            <person name="Copeland A."/>
            <person name="Lucas S."/>
            <person name="Lapidus A."/>
            <person name="Barry K."/>
            <person name="Detter J.C."/>
            <person name="Glavina del Rio T."/>
            <person name="Hammon N."/>
            <person name="Israni S."/>
            <person name="Dalin E."/>
            <person name="Tice H."/>
            <person name="Pitluck S."/>
            <person name="Singan V."/>
            <person name="Schmutz J."/>
            <person name="Larimer F."/>
            <person name="Land M."/>
            <person name="Hauser L."/>
            <person name="Kyrpides N."/>
            <person name="Anderson I.J."/>
            <person name="Miller C."/>
            <person name="Richardson P."/>
        </authorList>
    </citation>
    <scope>NUCLEOTIDE SEQUENCE [LARGE SCALE GENOMIC DNA]</scope>
    <source>
        <strain evidence="2">PYR-1</strain>
    </source>
</reference>
<evidence type="ECO:0000313" key="2">
    <source>
        <dbReference type="EMBL" id="ABM16762.1"/>
    </source>
</evidence>
<name>A1THW2_MYCVP</name>
<dbReference type="HOGENOM" id="CLU_448216_0_0_11"/>
<accession>A1THW2</accession>
<keyword evidence="3" id="KW-1185">Reference proteome</keyword>
<sequence length="609" mass="66773">MSAPMNAADAAARREQGLFDDALSLIDTAIRQTQSTDIPAWREHMLFRGETLAFLGRYDDADAAYTAVLAQGGAVDAVAARCHVLTCALRLSQGRIDHARRSLEAAERCLESERLDDDALLDLRFNQTNLQLADGRYREASDAAFALREQYDDRIPAGLRGRAYCDLLAARAALAMNDVDRAVAIAGPIEAARRQPALRQVAAQAMQLIGEAHYKAARFAEAVDAFERCVKQCDSHPGSRPTLRRVRAGARIGLAAATRARGRAGEAIPVLRDVRESIRRLDDTENLSARCLLSLAISYIAVATDAADDAAGRRALASARSALQEARMLCDVIERGEILEVRVLTLLAHVQRSLGRRRQARASLARAGQLSETGAFPHIDRADYLAGRAIDHLDRAEQHADEVDAAEHYFRLAREQYESAGTWYELARTDQNLALVDIRRADTAIDLDEQHIHLRAAVDKLVPALLAKFAVRFTLMSTELRRSWTAGQQRAFELLLSIGERLGDEQLIADLVLTSRIHGVLTPIPSPAFDAPPTDEQRPSEIFVEASASATTGPVADLLGFNEQPSRLAPAPMLVAPNEHWVFADHAKNAIARYSLPVDRLYTKGALAI</sequence>